<evidence type="ECO:0000256" key="6">
    <source>
        <dbReference type="ARBA" id="ARBA00023125"/>
    </source>
</evidence>
<evidence type="ECO:0000256" key="7">
    <source>
        <dbReference type="ARBA" id="ARBA00023242"/>
    </source>
</evidence>
<feature type="binding site" evidence="9">
    <location>
        <position position="51"/>
    </location>
    <ligand>
        <name>Zn(2+)</name>
        <dbReference type="ChEBI" id="CHEBI:29105"/>
    </ligand>
</feature>
<accession>A0ABD1CN00</accession>
<feature type="domain" description="C2H2-type" evidence="11">
    <location>
        <begin position="303"/>
        <end position="330"/>
    </location>
</feature>
<evidence type="ECO:0000256" key="1">
    <source>
        <dbReference type="ARBA" id="ARBA00004123"/>
    </source>
</evidence>
<keyword evidence="5 9" id="KW-0862">Zinc</keyword>
<dbReference type="SUPFAM" id="SSF57667">
    <property type="entry name" value="beta-beta-alpha zinc fingers"/>
    <property type="match status" value="4"/>
</dbReference>
<dbReference type="GO" id="GO:0005634">
    <property type="term" value="C:nucleus"/>
    <property type="evidence" value="ECO:0007669"/>
    <property type="project" value="UniProtKB-SubCell"/>
</dbReference>
<evidence type="ECO:0000256" key="9">
    <source>
        <dbReference type="PROSITE-ProRule" id="PRU01263"/>
    </source>
</evidence>
<evidence type="ECO:0000256" key="5">
    <source>
        <dbReference type="ARBA" id="ARBA00022833"/>
    </source>
</evidence>
<dbReference type="SMART" id="SM00868">
    <property type="entry name" value="zf-AD"/>
    <property type="match status" value="1"/>
</dbReference>
<name>A0ABD1CN00_CULPP</name>
<feature type="domain" description="C2H2-type" evidence="11">
    <location>
        <begin position="269"/>
        <end position="297"/>
    </location>
</feature>
<dbReference type="PANTHER" id="PTHR24390:SF159">
    <property type="entry name" value="GROWTH FACTOR INDEPENDENT 1 TRANSCRIPTIONAL REPRESSOR"/>
    <property type="match status" value="1"/>
</dbReference>
<comment type="caution">
    <text evidence="13">The sequence shown here is derived from an EMBL/GenBank/DDBJ whole genome shotgun (WGS) entry which is preliminary data.</text>
</comment>
<dbReference type="Pfam" id="PF00096">
    <property type="entry name" value="zf-C2H2"/>
    <property type="match status" value="3"/>
</dbReference>
<dbReference type="PROSITE" id="PS51915">
    <property type="entry name" value="ZAD"/>
    <property type="match status" value="1"/>
</dbReference>
<dbReference type="SUPFAM" id="SSF57716">
    <property type="entry name" value="Glucocorticoid receptor-like (DNA-binding domain)"/>
    <property type="match status" value="1"/>
</dbReference>
<dbReference type="InterPro" id="IPR036236">
    <property type="entry name" value="Znf_C2H2_sf"/>
</dbReference>
<evidence type="ECO:0000256" key="3">
    <source>
        <dbReference type="ARBA" id="ARBA00022737"/>
    </source>
</evidence>
<feature type="domain" description="C2H2-type" evidence="11">
    <location>
        <begin position="494"/>
        <end position="523"/>
    </location>
</feature>
<protein>
    <submittedName>
        <fullName evidence="13">Uncharacterized protein</fullName>
    </submittedName>
</protein>
<evidence type="ECO:0000259" key="11">
    <source>
        <dbReference type="PROSITE" id="PS50157"/>
    </source>
</evidence>
<reference evidence="13 14" key="1">
    <citation type="submission" date="2024-05" db="EMBL/GenBank/DDBJ databases">
        <title>Culex pipiens pipiens assembly and annotation.</title>
        <authorList>
            <person name="Alout H."/>
            <person name="Durand T."/>
        </authorList>
    </citation>
    <scope>NUCLEOTIDE SEQUENCE [LARGE SCALE GENOMIC DNA]</scope>
    <source>
        <strain evidence="13">HA-2024</strain>
        <tissue evidence="13">Whole body</tissue>
    </source>
</reference>
<keyword evidence="6" id="KW-0238">DNA-binding</keyword>
<evidence type="ECO:0000256" key="10">
    <source>
        <dbReference type="SAM" id="MobiDB-lite"/>
    </source>
</evidence>
<evidence type="ECO:0000259" key="12">
    <source>
        <dbReference type="PROSITE" id="PS51915"/>
    </source>
</evidence>
<dbReference type="InterPro" id="IPR012934">
    <property type="entry name" value="Znf_AD"/>
</dbReference>
<dbReference type="PANTHER" id="PTHR24390">
    <property type="entry name" value="ZINC FINGER PROTEIN"/>
    <property type="match status" value="1"/>
</dbReference>
<dbReference type="Pfam" id="PF13894">
    <property type="entry name" value="zf-C2H2_4"/>
    <property type="match status" value="1"/>
</dbReference>
<keyword evidence="3" id="KW-0677">Repeat</keyword>
<feature type="domain" description="C2H2-type" evidence="11">
    <location>
        <begin position="358"/>
        <end position="386"/>
    </location>
</feature>
<feature type="binding site" evidence="9">
    <location>
        <position position="54"/>
    </location>
    <ligand>
        <name>Zn(2+)</name>
        <dbReference type="ChEBI" id="CHEBI:29105"/>
    </ligand>
</feature>
<dbReference type="GO" id="GO:0003677">
    <property type="term" value="F:DNA binding"/>
    <property type="evidence" value="ECO:0007669"/>
    <property type="project" value="UniProtKB-KW"/>
</dbReference>
<feature type="region of interest" description="Disordered" evidence="10">
    <location>
        <begin position="135"/>
        <end position="206"/>
    </location>
</feature>
<dbReference type="Gene3D" id="3.30.160.60">
    <property type="entry name" value="Classic Zinc Finger"/>
    <property type="match status" value="5"/>
</dbReference>
<evidence type="ECO:0000256" key="8">
    <source>
        <dbReference type="PROSITE-ProRule" id="PRU00042"/>
    </source>
</evidence>
<sequence length="565" mass="65692">MDFEKVCRLCLEERERLRPITAGEDTFLRDIFRNILQIEVYPNDQLPQNICATCVTSLIKLHSTIELFRANDLKLRNQLYGFVEVKTEIIEETVEPEPLPNPKKEDEQDVNGELPEAEYLDEDLLMDPSEIKSPEYEDLKGFTKNEEQDESDLDITADWKNPTDESDSQPERPKRKQGRPRVRPMKQRRKGVFGRPRTNFRDPNRPRKNDHKCYICMSESLGSSEALFVHLSSHTDQLPYTCTVCVQETVVINQVTTLNIHKRMHLLPEKCPHCDKRFSGKHNIELHILMLHQELAPQDESPAPCPTCGKVFLSEKALRFHMHSHNQRIACEICGKMYHSKTKLRVHIRRVHEKTGKVECHICHKMLNSLDAVQSHINIMHTNEKVQCKYCPKTYTSKTSLRLHEKRHETIPEGKEMSNDWKQFYTFVEGNEDLKPSARMKRCNLCGATVLQIGTHLAKRHFPKEFRCAQCETNFSDRKALEVHMLEHSVGKFLKCPICEHEFTERKYLVKHLKTKKHRDHPLAQNTDWLDAKYPSTVPKRIKSEGGAVQEVQSAVESIGTFAQE</sequence>
<dbReference type="InterPro" id="IPR013087">
    <property type="entry name" value="Znf_C2H2_type"/>
</dbReference>
<dbReference type="GO" id="GO:0008270">
    <property type="term" value="F:zinc ion binding"/>
    <property type="evidence" value="ECO:0007669"/>
    <property type="project" value="UniProtKB-UniRule"/>
</dbReference>
<dbReference type="Pfam" id="PF07776">
    <property type="entry name" value="zf-AD"/>
    <property type="match status" value="1"/>
</dbReference>
<dbReference type="PROSITE" id="PS00028">
    <property type="entry name" value="ZINC_FINGER_C2H2_1"/>
    <property type="match status" value="7"/>
</dbReference>
<feature type="compositionally biased region" description="Basic and acidic residues" evidence="10">
    <location>
        <begin position="135"/>
        <end position="146"/>
    </location>
</feature>
<feature type="domain" description="C2H2-type" evidence="11">
    <location>
        <begin position="466"/>
        <end position="493"/>
    </location>
</feature>
<organism evidence="13 14">
    <name type="scientific">Culex pipiens pipiens</name>
    <name type="common">Northern house mosquito</name>
    <dbReference type="NCBI Taxonomy" id="38569"/>
    <lineage>
        <taxon>Eukaryota</taxon>
        <taxon>Metazoa</taxon>
        <taxon>Ecdysozoa</taxon>
        <taxon>Arthropoda</taxon>
        <taxon>Hexapoda</taxon>
        <taxon>Insecta</taxon>
        <taxon>Pterygota</taxon>
        <taxon>Neoptera</taxon>
        <taxon>Endopterygota</taxon>
        <taxon>Diptera</taxon>
        <taxon>Nematocera</taxon>
        <taxon>Culicoidea</taxon>
        <taxon>Culicidae</taxon>
        <taxon>Culicinae</taxon>
        <taxon>Culicini</taxon>
        <taxon>Culex</taxon>
        <taxon>Culex</taxon>
    </lineage>
</organism>
<feature type="domain" description="C2H2-type" evidence="11">
    <location>
        <begin position="386"/>
        <end position="408"/>
    </location>
</feature>
<keyword evidence="2 9" id="KW-0479">Metal-binding</keyword>
<dbReference type="Gene3D" id="3.40.1800.20">
    <property type="match status" value="1"/>
</dbReference>
<feature type="domain" description="ZAD" evidence="12">
    <location>
        <begin position="5"/>
        <end position="78"/>
    </location>
</feature>
<keyword evidence="7" id="KW-0539">Nucleus</keyword>
<dbReference type="EMBL" id="JBEHCU010010961">
    <property type="protein sequence ID" value="KAL1377447.1"/>
    <property type="molecule type" value="Genomic_DNA"/>
</dbReference>
<dbReference type="SMART" id="SM00355">
    <property type="entry name" value="ZnF_C2H2"/>
    <property type="match status" value="10"/>
</dbReference>
<evidence type="ECO:0000256" key="2">
    <source>
        <dbReference type="ARBA" id="ARBA00022723"/>
    </source>
</evidence>
<dbReference type="PROSITE" id="PS50157">
    <property type="entry name" value="ZINC_FINGER_C2H2_2"/>
    <property type="match status" value="7"/>
</dbReference>
<comment type="subcellular location">
    <subcellularLocation>
        <location evidence="1">Nucleus</location>
    </subcellularLocation>
</comment>
<gene>
    <name evidence="13" type="ORF">pipiens_016255</name>
</gene>
<evidence type="ECO:0000313" key="13">
    <source>
        <dbReference type="EMBL" id="KAL1377447.1"/>
    </source>
</evidence>
<keyword evidence="14" id="KW-1185">Reference proteome</keyword>
<feature type="binding site" evidence="9">
    <location>
        <position position="7"/>
    </location>
    <ligand>
        <name>Zn(2+)</name>
        <dbReference type="ChEBI" id="CHEBI:29105"/>
    </ligand>
</feature>
<keyword evidence="4 8" id="KW-0863">Zinc-finger</keyword>
<feature type="binding site" evidence="9">
    <location>
        <position position="10"/>
    </location>
    <ligand>
        <name>Zn(2+)</name>
        <dbReference type="ChEBI" id="CHEBI:29105"/>
    </ligand>
</feature>
<feature type="domain" description="C2H2-type" evidence="11">
    <location>
        <begin position="329"/>
        <end position="357"/>
    </location>
</feature>
<dbReference type="AlphaFoldDB" id="A0ABD1CN00"/>
<evidence type="ECO:0000313" key="14">
    <source>
        <dbReference type="Proteomes" id="UP001562425"/>
    </source>
</evidence>
<dbReference type="Proteomes" id="UP001562425">
    <property type="component" value="Unassembled WGS sequence"/>
</dbReference>
<feature type="compositionally biased region" description="Basic residues" evidence="10">
    <location>
        <begin position="173"/>
        <end position="192"/>
    </location>
</feature>
<proteinExistence type="predicted"/>
<evidence type="ECO:0000256" key="4">
    <source>
        <dbReference type="ARBA" id="ARBA00022771"/>
    </source>
</evidence>